<dbReference type="Proteomes" id="UP000055590">
    <property type="component" value="Chromosome"/>
</dbReference>
<accession>A0A0K1PH47</accession>
<organism evidence="2 3">
    <name type="scientific">Vulgatibacter incomptus</name>
    <dbReference type="NCBI Taxonomy" id="1391653"/>
    <lineage>
        <taxon>Bacteria</taxon>
        <taxon>Pseudomonadati</taxon>
        <taxon>Myxococcota</taxon>
        <taxon>Myxococcia</taxon>
        <taxon>Myxococcales</taxon>
        <taxon>Cystobacterineae</taxon>
        <taxon>Vulgatibacteraceae</taxon>
        <taxon>Vulgatibacter</taxon>
    </lineage>
</organism>
<dbReference type="AlphaFoldDB" id="A0A0K1PH47"/>
<sequence>MDDLPDVSRIETRRSELDVPGASAIVPFPTPSSVERRALDEPARHDAPVAW</sequence>
<protein>
    <submittedName>
        <fullName evidence="2">Uncharacterized protein</fullName>
    </submittedName>
</protein>
<proteinExistence type="predicted"/>
<evidence type="ECO:0000256" key="1">
    <source>
        <dbReference type="SAM" id="MobiDB-lite"/>
    </source>
</evidence>
<feature type="compositionally biased region" description="Basic and acidic residues" evidence="1">
    <location>
        <begin position="1"/>
        <end position="17"/>
    </location>
</feature>
<evidence type="ECO:0000313" key="2">
    <source>
        <dbReference type="EMBL" id="AKU92721.1"/>
    </source>
</evidence>
<evidence type="ECO:0000313" key="3">
    <source>
        <dbReference type="Proteomes" id="UP000055590"/>
    </source>
</evidence>
<dbReference type="KEGG" id="vin:AKJ08_3108"/>
<gene>
    <name evidence="2" type="ORF">AKJ08_3108</name>
</gene>
<keyword evidence="3" id="KW-1185">Reference proteome</keyword>
<feature type="region of interest" description="Disordered" evidence="1">
    <location>
        <begin position="1"/>
        <end position="29"/>
    </location>
</feature>
<dbReference type="EMBL" id="CP012332">
    <property type="protein sequence ID" value="AKU92721.1"/>
    <property type="molecule type" value="Genomic_DNA"/>
</dbReference>
<dbReference type="STRING" id="1391653.AKJ08_3108"/>
<name>A0A0K1PH47_9BACT</name>
<reference evidence="2 3" key="1">
    <citation type="submission" date="2015-08" db="EMBL/GenBank/DDBJ databases">
        <authorList>
            <person name="Babu N.S."/>
            <person name="Beckwith C.J."/>
            <person name="Beseler K.G."/>
            <person name="Brison A."/>
            <person name="Carone J.V."/>
            <person name="Caskin T.P."/>
            <person name="Diamond M."/>
            <person name="Durham M.E."/>
            <person name="Foxe J.M."/>
            <person name="Go M."/>
            <person name="Henderson B.A."/>
            <person name="Jones I.B."/>
            <person name="McGettigan J.A."/>
            <person name="Micheletti S.J."/>
            <person name="Nasrallah M.E."/>
            <person name="Ortiz D."/>
            <person name="Piller C.R."/>
            <person name="Privatt S.R."/>
            <person name="Schneider S.L."/>
            <person name="Sharp S."/>
            <person name="Smith T.C."/>
            <person name="Stanton J.D."/>
            <person name="Ullery H.E."/>
            <person name="Wilson R.J."/>
            <person name="Serrano M.G."/>
            <person name="Buck G."/>
            <person name="Lee V."/>
            <person name="Wang Y."/>
            <person name="Carvalho R."/>
            <person name="Voegtly L."/>
            <person name="Shi R."/>
            <person name="Duckworth R."/>
            <person name="Johnson A."/>
            <person name="Loviza R."/>
            <person name="Walstead R."/>
            <person name="Shah Z."/>
            <person name="Kiflezghi M."/>
            <person name="Wade K."/>
            <person name="Ball S.L."/>
            <person name="Bradley K.W."/>
            <person name="Asai D.J."/>
            <person name="Bowman C.A."/>
            <person name="Russell D.A."/>
            <person name="Pope W.H."/>
            <person name="Jacobs-Sera D."/>
            <person name="Hendrix R.W."/>
            <person name="Hatfull G.F."/>
        </authorList>
    </citation>
    <scope>NUCLEOTIDE SEQUENCE [LARGE SCALE GENOMIC DNA]</scope>
    <source>
        <strain evidence="2 3">DSM 27710</strain>
    </source>
</reference>